<dbReference type="KEGG" id="arca:HC352_02530"/>
<evidence type="ECO:0000256" key="1">
    <source>
        <dbReference type="ARBA" id="ARBA00004429"/>
    </source>
</evidence>
<organism evidence="8 9">
    <name type="scientific">Arcanobacterium buesumense</name>
    <dbReference type="NCBI Taxonomy" id="2722751"/>
    <lineage>
        <taxon>Bacteria</taxon>
        <taxon>Bacillati</taxon>
        <taxon>Actinomycetota</taxon>
        <taxon>Actinomycetes</taxon>
        <taxon>Actinomycetales</taxon>
        <taxon>Actinomycetaceae</taxon>
        <taxon>Arcanobacterium</taxon>
    </lineage>
</organism>
<comment type="subcellular location">
    <subcellularLocation>
        <location evidence="1">Cell inner membrane</location>
        <topology evidence="1">Multi-pass membrane protein</topology>
    </subcellularLocation>
</comment>
<keyword evidence="9" id="KW-1185">Reference proteome</keyword>
<keyword evidence="4 6" id="KW-1133">Transmembrane helix</keyword>
<feature type="transmembrane region" description="Helical" evidence="6">
    <location>
        <begin position="104"/>
        <end position="125"/>
    </location>
</feature>
<evidence type="ECO:0000256" key="6">
    <source>
        <dbReference type="SAM" id="Phobius"/>
    </source>
</evidence>
<feature type="transmembrane region" description="Helical" evidence="6">
    <location>
        <begin position="345"/>
        <end position="364"/>
    </location>
</feature>
<evidence type="ECO:0000313" key="9">
    <source>
        <dbReference type="Proteomes" id="UP000502298"/>
    </source>
</evidence>
<dbReference type="PANTHER" id="PTHR23501">
    <property type="entry name" value="MAJOR FACILITATOR SUPERFAMILY"/>
    <property type="match status" value="1"/>
</dbReference>
<dbReference type="Proteomes" id="UP000502298">
    <property type="component" value="Chromosome"/>
</dbReference>
<dbReference type="EMBL" id="CP050804">
    <property type="protein sequence ID" value="QJC21499.1"/>
    <property type="molecule type" value="Genomic_DNA"/>
</dbReference>
<dbReference type="GO" id="GO:0022857">
    <property type="term" value="F:transmembrane transporter activity"/>
    <property type="evidence" value="ECO:0007669"/>
    <property type="project" value="InterPro"/>
</dbReference>
<evidence type="ECO:0000313" key="8">
    <source>
        <dbReference type="EMBL" id="QJC21499.1"/>
    </source>
</evidence>
<evidence type="ECO:0000259" key="7">
    <source>
        <dbReference type="PROSITE" id="PS50850"/>
    </source>
</evidence>
<keyword evidence="3 6" id="KW-0812">Transmembrane</keyword>
<feature type="transmembrane region" description="Helical" evidence="6">
    <location>
        <begin position="219"/>
        <end position="239"/>
    </location>
</feature>
<feature type="transmembrane region" description="Helical" evidence="6">
    <location>
        <begin position="160"/>
        <end position="182"/>
    </location>
</feature>
<dbReference type="AlphaFoldDB" id="A0A6H2EKQ3"/>
<feature type="transmembrane region" description="Helical" evidence="6">
    <location>
        <begin position="47"/>
        <end position="68"/>
    </location>
</feature>
<dbReference type="GO" id="GO:0005886">
    <property type="term" value="C:plasma membrane"/>
    <property type="evidence" value="ECO:0007669"/>
    <property type="project" value="UniProtKB-SubCell"/>
</dbReference>
<dbReference type="InterPro" id="IPR011701">
    <property type="entry name" value="MFS"/>
</dbReference>
<dbReference type="PROSITE" id="PS50850">
    <property type="entry name" value="MFS"/>
    <property type="match status" value="1"/>
</dbReference>
<evidence type="ECO:0000256" key="4">
    <source>
        <dbReference type="ARBA" id="ARBA00022989"/>
    </source>
</evidence>
<feature type="transmembrane region" description="Helical" evidence="6">
    <location>
        <begin position="7"/>
        <end position="27"/>
    </location>
</feature>
<dbReference type="InterPro" id="IPR036259">
    <property type="entry name" value="MFS_trans_sf"/>
</dbReference>
<dbReference type="InterPro" id="IPR020846">
    <property type="entry name" value="MFS_dom"/>
</dbReference>
<dbReference type="PANTHER" id="PTHR23501:SF191">
    <property type="entry name" value="VACUOLAR BASIC AMINO ACID TRANSPORTER 4"/>
    <property type="match status" value="1"/>
</dbReference>
<feature type="transmembrane region" description="Helical" evidence="6">
    <location>
        <begin position="251"/>
        <end position="273"/>
    </location>
</feature>
<feature type="transmembrane region" description="Helical" evidence="6">
    <location>
        <begin position="285"/>
        <end position="307"/>
    </location>
</feature>
<dbReference type="RefSeq" id="WP_168917439.1">
    <property type="nucleotide sequence ID" value="NZ_CP050804.1"/>
</dbReference>
<feature type="transmembrane region" description="Helical" evidence="6">
    <location>
        <begin position="319"/>
        <end position="339"/>
    </location>
</feature>
<reference evidence="8 9" key="1">
    <citation type="submission" date="2020-03" db="EMBL/GenBank/DDBJ databases">
        <title>Complete genome of Arcanobacterium buesumensis sp. nov. strain 2701.</title>
        <authorList>
            <person name="Borowiak M."/>
            <person name="Alssahen M."/>
            <person name="Laemmler C."/>
            <person name="Malorny B."/>
            <person name="Hassan A."/>
            <person name="Prenger-Berninghoff E."/>
            <person name="Ploetz M."/>
            <person name="Abdulmawjood A."/>
        </authorList>
    </citation>
    <scope>NUCLEOTIDE SEQUENCE [LARGE SCALE GENOMIC DNA]</scope>
    <source>
        <strain evidence="8 9">2701</strain>
    </source>
</reference>
<accession>A0A6H2EKQ3</accession>
<evidence type="ECO:0000256" key="3">
    <source>
        <dbReference type="ARBA" id="ARBA00022692"/>
    </source>
</evidence>
<feature type="transmembrane region" description="Helical" evidence="6">
    <location>
        <begin position="390"/>
        <end position="412"/>
    </location>
</feature>
<name>A0A6H2EKQ3_9ACTO</name>
<sequence length="450" mass="48029">MKRNTSGLLIAVAVIILELIGGMQSYLNQLILPIMAKDLHAQSYYGVILGISSIVSMAGLPIGAALMNRIRLSKLLMCATVFVIIGAFISALAPNVVIYITGSILRGLAGSILAMTSIGAVALGLSGRARQITLAFASASWVISSIVGPTYAAWVTHLLSWRWAMLLYLPLLVVTRIVIAFNLKKEGTKKDAPFSYMALLLIIAGVTVTIIPTSGIVKIALLIVGVVVLGRVVILLMPTGTFRQHTPRRDALAGMFFLTGGYFVANELVSITAHDIYLARADSLGYILTGGGLAWAVLGVLCGMKPAVTQRAYRMRSTIGLGLLIASSISIGVLTFSNWQPSSPVVVFIVLWSIAGVGMGLTYLDTLNIFFEDPAVPDGITIEEMASSSVIIESLSATMFIPLTTSIVVMAFTDNHVTSRLPYGISWIIVVALSCTAFYYLRHAKPASAK</sequence>
<keyword evidence="5 6" id="KW-0472">Membrane</keyword>
<proteinExistence type="predicted"/>
<feature type="transmembrane region" description="Helical" evidence="6">
    <location>
        <begin position="424"/>
        <end position="441"/>
    </location>
</feature>
<protein>
    <submittedName>
        <fullName evidence="8">MFS transporter</fullName>
    </submittedName>
</protein>
<dbReference type="Gene3D" id="1.20.1250.20">
    <property type="entry name" value="MFS general substrate transporter like domains"/>
    <property type="match status" value="1"/>
</dbReference>
<dbReference type="SUPFAM" id="SSF103473">
    <property type="entry name" value="MFS general substrate transporter"/>
    <property type="match status" value="1"/>
</dbReference>
<dbReference type="Pfam" id="PF07690">
    <property type="entry name" value="MFS_1"/>
    <property type="match status" value="1"/>
</dbReference>
<feature type="transmembrane region" description="Helical" evidence="6">
    <location>
        <begin position="75"/>
        <end position="98"/>
    </location>
</feature>
<feature type="transmembrane region" description="Helical" evidence="6">
    <location>
        <begin position="132"/>
        <end position="154"/>
    </location>
</feature>
<gene>
    <name evidence="8" type="ORF">HC352_02530</name>
</gene>
<evidence type="ECO:0000256" key="5">
    <source>
        <dbReference type="ARBA" id="ARBA00023136"/>
    </source>
</evidence>
<feature type="domain" description="Major facilitator superfamily (MFS) profile" evidence="7">
    <location>
        <begin position="10"/>
        <end position="449"/>
    </location>
</feature>
<feature type="transmembrane region" description="Helical" evidence="6">
    <location>
        <begin position="194"/>
        <end position="213"/>
    </location>
</feature>
<evidence type="ECO:0000256" key="2">
    <source>
        <dbReference type="ARBA" id="ARBA00022448"/>
    </source>
</evidence>
<keyword evidence="2" id="KW-0813">Transport</keyword>